<keyword evidence="1 3" id="KW-0378">Hydrolase</keyword>
<dbReference type="InterPro" id="IPR029058">
    <property type="entry name" value="AB_hydrolase_fold"/>
</dbReference>
<accession>A0A2W4BEZ4</accession>
<dbReference type="Proteomes" id="UP000249828">
    <property type="component" value="Unassembled WGS sequence"/>
</dbReference>
<keyword evidence="4" id="KW-1185">Reference proteome</keyword>
<organism evidence="3 4">
    <name type="scientific">Enterococcus plantarum</name>
    <dbReference type="NCBI Taxonomy" id="1077675"/>
    <lineage>
        <taxon>Bacteria</taxon>
        <taxon>Bacillati</taxon>
        <taxon>Bacillota</taxon>
        <taxon>Bacilli</taxon>
        <taxon>Lactobacillales</taxon>
        <taxon>Enterococcaceae</taxon>
        <taxon>Enterococcus</taxon>
    </lineage>
</organism>
<protein>
    <submittedName>
        <fullName evidence="3">Alpha/beta hydrolase</fullName>
    </submittedName>
</protein>
<gene>
    <name evidence="3" type="ORF">CI088_15520</name>
</gene>
<dbReference type="AlphaFoldDB" id="A0A2W4BEZ4"/>
<evidence type="ECO:0000313" key="3">
    <source>
        <dbReference type="EMBL" id="PZL70479.1"/>
    </source>
</evidence>
<feature type="domain" description="Alpha/beta hydrolase fold-3" evidence="2">
    <location>
        <begin position="33"/>
        <end position="260"/>
    </location>
</feature>
<evidence type="ECO:0000313" key="4">
    <source>
        <dbReference type="Proteomes" id="UP000249828"/>
    </source>
</evidence>
<dbReference type="InterPro" id="IPR050300">
    <property type="entry name" value="GDXG_lipolytic_enzyme"/>
</dbReference>
<evidence type="ECO:0000259" key="2">
    <source>
        <dbReference type="Pfam" id="PF07859"/>
    </source>
</evidence>
<dbReference type="PANTHER" id="PTHR48081:SF3">
    <property type="entry name" value="ALPHA_BETA HYDROLASE FOLD-3 DOMAIN-CONTAINING PROTEIN"/>
    <property type="match status" value="1"/>
</dbReference>
<comment type="caution">
    <text evidence="3">The sequence shown here is derived from an EMBL/GenBank/DDBJ whole genome shotgun (WGS) entry which is preliminary data.</text>
</comment>
<name>A0A2W4BEZ4_9ENTE</name>
<evidence type="ECO:0000256" key="1">
    <source>
        <dbReference type="ARBA" id="ARBA00022801"/>
    </source>
</evidence>
<dbReference type="Pfam" id="PF07859">
    <property type="entry name" value="Abhydrolase_3"/>
    <property type="match status" value="1"/>
</dbReference>
<dbReference type="SUPFAM" id="SSF53474">
    <property type="entry name" value="alpha/beta-Hydrolases"/>
    <property type="match status" value="1"/>
</dbReference>
<dbReference type="InterPro" id="IPR013094">
    <property type="entry name" value="AB_hydrolase_3"/>
</dbReference>
<dbReference type="Gene3D" id="3.40.50.1820">
    <property type="entry name" value="alpha/beta hydrolase"/>
    <property type="match status" value="1"/>
</dbReference>
<proteinExistence type="predicted"/>
<dbReference type="PANTHER" id="PTHR48081">
    <property type="entry name" value="AB HYDROLASE SUPERFAMILY PROTEIN C4A8.06C"/>
    <property type="match status" value="1"/>
</dbReference>
<dbReference type="EMBL" id="PIEU01000113">
    <property type="protein sequence ID" value="PZL70479.1"/>
    <property type="molecule type" value="Genomic_DNA"/>
</dbReference>
<dbReference type="GO" id="GO:0016787">
    <property type="term" value="F:hydrolase activity"/>
    <property type="evidence" value="ECO:0007669"/>
    <property type="project" value="UniProtKB-KW"/>
</dbReference>
<reference evidence="3 4" key="1">
    <citation type="submission" date="2017-11" db="EMBL/GenBank/DDBJ databases">
        <title>Draft genome sequence of Enterococcus plantarum TRW2 strain isolated from lettuce.</title>
        <authorList>
            <person name="Kim E.B."/>
            <person name="Marco M.L."/>
            <person name="Williams T.R."/>
            <person name="You I.H."/>
        </authorList>
    </citation>
    <scope>NUCLEOTIDE SEQUENCE [LARGE SCALE GENOMIC DNA]</scope>
    <source>
        <strain evidence="3 4">TRW2</strain>
    </source>
</reference>
<sequence>MIKQTFLYSKLDELDLSMTFYSNPNGSSAKATLLYFHGGGLLYGTKDDLPEIYCKLLVENDYNLLTVDYPLAPEVKLPTIITCIKEAINWFLEHYQSALGLENSDYFLFGRSAGGFLSYLLSARYACPEQKGLISFYGYYDLTNSAFNQPSSYYNQFPKIAPLTAQELIYPNPITEVSINERFSLYLSGRQFGNWLSYLVKTPSEKETFSLTDVELAKLPPAFLAHSAADQDVPVEVSRIASEKLSNVTYEEVEHLPHDFDGDITKNEGLQTYNALIKWLDSLVSTA</sequence>
<dbReference type="RefSeq" id="WP_111248818.1">
    <property type="nucleotide sequence ID" value="NZ_PIEU01000113.1"/>
</dbReference>
<dbReference type="STRING" id="1077675.BCR22_08025"/>